<dbReference type="PANTHER" id="PTHR28152">
    <property type="entry name" value="HYDROXYACYL-THIOESTER DEHYDRATASE TYPE 2, MITOCHONDRIAL"/>
    <property type="match status" value="1"/>
</dbReference>
<evidence type="ECO:0000313" key="2">
    <source>
        <dbReference type="Proteomes" id="UP000258309"/>
    </source>
</evidence>
<dbReference type="OMA" id="PPCHHLV"/>
<keyword evidence="2" id="KW-1185">Reference proteome</keyword>
<dbReference type="AlphaFoldDB" id="A0A3E2HG05"/>
<comment type="caution">
    <text evidence="1">The sequence shown here is derived from an EMBL/GenBank/DDBJ whole genome shotgun (WGS) entry which is preliminary data.</text>
</comment>
<accession>A0A3E2HG05</accession>
<dbReference type="OrthoDB" id="3257538at2759"/>
<proteinExistence type="predicted"/>
<protein>
    <submittedName>
        <fullName evidence="1">Uncharacterized protein</fullName>
    </submittedName>
</protein>
<dbReference type="STRING" id="5539.A0A3E2HG05"/>
<feature type="non-terminal residue" evidence="1">
    <location>
        <position position="171"/>
    </location>
</feature>
<gene>
    <name evidence="1" type="ORF">B7463_g4000</name>
</gene>
<organism evidence="1 2">
    <name type="scientific">Scytalidium lignicola</name>
    <name type="common">Hyphomycete</name>
    <dbReference type="NCBI Taxonomy" id="5539"/>
    <lineage>
        <taxon>Eukaryota</taxon>
        <taxon>Fungi</taxon>
        <taxon>Dikarya</taxon>
        <taxon>Ascomycota</taxon>
        <taxon>Pezizomycotina</taxon>
        <taxon>Leotiomycetes</taxon>
        <taxon>Leotiomycetes incertae sedis</taxon>
        <taxon>Scytalidium</taxon>
    </lineage>
</organism>
<dbReference type="Proteomes" id="UP000258309">
    <property type="component" value="Unassembled WGS sequence"/>
</dbReference>
<reference evidence="1 2" key="1">
    <citation type="submission" date="2018-05" db="EMBL/GenBank/DDBJ databases">
        <title>Draft genome sequence of Scytalidium lignicola DSM 105466, a ubiquitous saprotrophic fungus.</title>
        <authorList>
            <person name="Buettner E."/>
            <person name="Gebauer A.M."/>
            <person name="Hofrichter M."/>
            <person name="Liers C."/>
            <person name="Kellner H."/>
        </authorList>
    </citation>
    <scope>NUCLEOTIDE SEQUENCE [LARGE SCALE GENOMIC DNA]</scope>
    <source>
        <strain evidence="1 2">DSM 105466</strain>
    </source>
</reference>
<dbReference type="PANTHER" id="PTHR28152:SF2">
    <property type="entry name" value="N-TERMINAL OF MAOC-LIKE DEHYDRATASE DOMAIN-CONTAINING PROTEIN"/>
    <property type="match status" value="1"/>
</dbReference>
<feature type="non-terminal residue" evidence="1">
    <location>
        <position position="1"/>
    </location>
</feature>
<dbReference type="GO" id="GO:0019171">
    <property type="term" value="F:(3R)-hydroxyacyl-[acyl-carrier-protein] dehydratase activity"/>
    <property type="evidence" value="ECO:0007669"/>
    <property type="project" value="TreeGrafter"/>
</dbReference>
<dbReference type="EMBL" id="NCSJ02000056">
    <property type="protein sequence ID" value="RFU32358.1"/>
    <property type="molecule type" value="Genomic_DNA"/>
</dbReference>
<sequence length="171" mass="18938">MVRPSLRLSSSVSSSASKAATQFLERAAKNGVLVQEQLFDGNQLQKLSLALNRSLMYKSLNIYSRPPPNGTPLPPGYHLVYFTPNGCEQDLGIDGTDRTVNPPHPFTRRMWAGGSVQWARDNRLRIGQAVRETTEILSAQPKTTRGGEPMIVVDVKKTFENEKGLAVTENR</sequence>
<name>A0A3E2HG05_SCYLI</name>
<evidence type="ECO:0000313" key="1">
    <source>
        <dbReference type="EMBL" id="RFU32358.1"/>
    </source>
</evidence>
<dbReference type="GO" id="GO:0005739">
    <property type="term" value="C:mitochondrion"/>
    <property type="evidence" value="ECO:0007669"/>
    <property type="project" value="TreeGrafter"/>
</dbReference>
<dbReference type="InterPro" id="IPR052741">
    <property type="entry name" value="Mitochondrial_HTD2"/>
</dbReference>